<sequence length="228" mass="25806">MEKVLLIEDEAALAEIIKESLEDKGFQVFHALTLANATRICNQHQPHIIVTDVMMPDGSGFDWVQQVRLSNTQTPVIFLTALSQTSDVVKGFDLGGNDYLKKPFSIAELIVRVKALLNRNISTQSKPSAEHYKWKIGQFSFSYPGGGLSTADSSRQLTSREADILYYLLLKKNEQLNRNDLLLSIWGNTDYFSGRSLDVFISKLRRYFKPDPSIKIINVRGIGYKLIF</sequence>
<evidence type="ECO:0000256" key="1">
    <source>
        <dbReference type="ARBA" id="ARBA00022553"/>
    </source>
</evidence>
<dbReference type="InterPro" id="IPR036388">
    <property type="entry name" value="WH-like_DNA-bd_sf"/>
</dbReference>
<proteinExistence type="predicted"/>
<dbReference type="SUPFAM" id="SSF52172">
    <property type="entry name" value="CheY-like"/>
    <property type="match status" value="1"/>
</dbReference>
<protein>
    <submittedName>
        <fullName evidence="8">Response regulator transcription factor</fullName>
    </submittedName>
</protein>
<dbReference type="EMBL" id="JAQGEF010000002">
    <property type="protein sequence ID" value="MDA3613675.1"/>
    <property type="molecule type" value="Genomic_DNA"/>
</dbReference>
<dbReference type="PANTHER" id="PTHR48111:SF40">
    <property type="entry name" value="PHOSPHATE REGULON TRANSCRIPTIONAL REGULATORY PROTEIN PHOB"/>
    <property type="match status" value="1"/>
</dbReference>
<dbReference type="CDD" id="cd17574">
    <property type="entry name" value="REC_OmpR"/>
    <property type="match status" value="1"/>
</dbReference>
<dbReference type="PROSITE" id="PS51755">
    <property type="entry name" value="OMPR_PHOB"/>
    <property type="match status" value="1"/>
</dbReference>
<feature type="domain" description="OmpR/PhoB-type" evidence="7">
    <location>
        <begin position="131"/>
        <end position="228"/>
    </location>
</feature>
<evidence type="ECO:0000313" key="8">
    <source>
        <dbReference type="EMBL" id="MDA3613675.1"/>
    </source>
</evidence>
<gene>
    <name evidence="8" type="ORF">O3P16_02560</name>
</gene>
<dbReference type="Gene3D" id="1.10.10.10">
    <property type="entry name" value="Winged helix-like DNA-binding domain superfamily/Winged helix DNA-binding domain"/>
    <property type="match status" value="1"/>
</dbReference>
<feature type="DNA-binding region" description="OmpR/PhoB-type" evidence="5">
    <location>
        <begin position="131"/>
        <end position="228"/>
    </location>
</feature>
<dbReference type="Gene3D" id="6.10.250.690">
    <property type="match status" value="1"/>
</dbReference>
<dbReference type="CDD" id="cd00383">
    <property type="entry name" value="trans_reg_C"/>
    <property type="match status" value="1"/>
</dbReference>
<dbReference type="PROSITE" id="PS50110">
    <property type="entry name" value="RESPONSE_REGULATORY"/>
    <property type="match status" value="1"/>
</dbReference>
<evidence type="ECO:0000259" key="6">
    <source>
        <dbReference type="PROSITE" id="PS50110"/>
    </source>
</evidence>
<dbReference type="PANTHER" id="PTHR48111">
    <property type="entry name" value="REGULATOR OF RPOS"/>
    <property type="match status" value="1"/>
</dbReference>
<accession>A0ABT4UFP0</accession>
<evidence type="ECO:0000256" key="3">
    <source>
        <dbReference type="ARBA" id="ARBA00023125"/>
    </source>
</evidence>
<keyword evidence="9" id="KW-1185">Reference proteome</keyword>
<comment type="caution">
    <text evidence="8">The sequence shown here is derived from an EMBL/GenBank/DDBJ whole genome shotgun (WGS) entry which is preliminary data.</text>
</comment>
<keyword evidence="2" id="KW-0902">Two-component regulatory system</keyword>
<dbReference type="Gene3D" id="3.40.50.2300">
    <property type="match status" value="1"/>
</dbReference>
<dbReference type="SUPFAM" id="SSF46894">
    <property type="entry name" value="C-terminal effector domain of the bipartite response regulators"/>
    <property type="match status" value="1"/>
</dbReference>
<feature type="domain" description="Response regulatory" evidence="6">
    <location>
        <begin position="3"/>
        <end position="117"/>
    </location>
</feature>
<dbReference type="InterPro" id="IPR001789">
    <property type="entry name" value="Sig_transdc_resp-reg_receiver"/>
</dbReference>
<dbReference type="InterPro" id="IPR016032">
    <property type="entry name" value="Sig_transdc_resp-reg_C-effctor"/>
</dbReference>
<reference evidence="8 9" key="1">
    <citation type="submission" date="2022-12" db="EMBL/GenBank/DDBJ databases">
        <title>Chitinophagaceae gen. sp. nov., a new member of the family Chitinophagaceae, isolated from soil in a chemical factory.</title>
        <authorList>
            <person name="Ke Z."/>
        </authorList>
    </citation>
    <scope>NUCLEOTIDE SEQUENCE [LARGE SCALE GENOMIC DNA]</scope>
    <source>
        <strain evidence="8 9">LY-5</strain>
    </source>
</reference>
<evidence type="ECO:0000313" key="9">
    <source>
        <dbReference type="Proteomes" id="UP001210231"/>
    </source>
</evidence>
<evidence type="ECO:0000256" key="5">
    <source>
        <dbReference type="PROSITE-ProRule" id="PRU01091"/>
    </source>
</evidence>
<dbReference type="Pfam" id="PF00072">
    <property type="entry name" value="Response_reg"/>
    <property type="match status" value="1"/>
</dbReference>
<dbReference type="SMART" id="SM00448">
    <property type="entry name" value="REC"/>
    <property type="match status" value="1"/>
</dbReference>
<name>A0ABT4UFP0_9BACT</name>
<dbReference type="InterPro" id="IPR011006">
    <property type="entry name" value="CheY-like_superfamily"/>
</dbReference>
<dbReference type="Pfam" id="PF00486">
    <property type="entry name" value="Trans_reg_C"/>
    <property type="match status" value="1"/>
</dbReference>
<feature type="modified residue" description="4-aspartylphosphate" evidence="4">
    <location>
        <position position="52"/>
    </location>
</feature>
<dbReference type="SMART" id="SM00862">
    <property type="entry name" value="Trans_reg_C"/>
    <property type="match status" value="1"/>
</dbReference>
<dbReference type="Proteomes" id="UP001210231">
    <property type="component" value="Unassembled WGS sequence"/>
</dbReference>
<keyword evidence="3 5" id="KW-0238">DNA-binding</keyword>
<dbReference type="RefSeq" id="WP_407030003.1">
    <property type="nucleotide sequence ID" value="NZ_JAQGEF010000002.1"/>
</dbReference>
<dbReference type="InterPro" id="IPR039420">
    <property type="entry name" value="WalR-like"/>
</dbReference>
<evidence type="ECO:0000256" key="4">
    <source>
        <dbReference type="PROSITE-ProRule" id="PRU00169"/>
    </source>
</evidence>
<organism evidence="8 9">
    <name type="scientific">Polluticaenibacter yanchengensis</name>
    <dbReference type="NCBI Taxonomy" id="3014562"/>
    <lineage>
        <taxon>Bacteria</taxon>
        <taxon>Pseudomonadati</taxon>
        <taxon>Bacteroidota</taxon>
        <taxon>Chitinophagia</taxon>
        <taxon>Chitinophagales</taxon>
        <taxon>Chitinophagaceae</taxon>
        <taxon>Polluticaenibacter</taxon>
    </lineage>
</organism>
<dbReference type="InterPro" id="IPR001867">
    <property type="entry name" value="OmpR/PhoB-type_DNA-bd"/>
</dbReference>
<keyword evidence="1 4" id="KW-0597">Phosphoprotein</keyword>
<evidence type="ECO:0000256" key="2">
    <source>
        <dbReference type="ARBA" id="ARBA00023012"/>
    </source>
</evidence>
<evidence type="ECO:0000259" key="7">
    <source>
        <dbReference type="PROSITE" id="PS51755"/>
    </source>
</evidence>